<keyword evidence="3" id="KW-1185">Reference proteome</keyword>
<dbReference type="Proteomes" id="UP000310158">
    <property type="component" value="Unassembled WGS sequence"/>
</dbReference>
<organism evidence="2 3">
    <name type="scientific">Bondarzewia mesenterica</name>
    <dbReference type="NCBI Taxonomy" id="1095465"/>
    <lineage>
        <taxon>Eukaryota</taxon>
        <taxon>Fungi</taxon>
        <taxon>Dikarya</taxon>
        <taxon>Basidiomycota</taxon>
        <taxon>Agaricomycotina</taxon>
        <taxon>Agaricomycetes</taxon>
        <taxon>Russulales</taxon>
        <taxon>Bondarzewiaceae</taxon>
        <taxon>Bondarzewia</taxon>
    </lineage>
</organism>
<proteinExistence type="predicted"/>
<gene>
    <name evidence="2" type="ORF">EW146_g10190</name>
</gene>
<name>A0A4S4L045_9AGAM</name>
<feature type="compositionally biased region" description="Polar residues" evidence="1">
    <location>
        <begin position="23"/>
        <end position="32"/>
    </location>
</feature>
<dbReference type="EMBL" id="SGPL01001167">
    <property type="protein sequence ID" value="THH04387.1"/>
    <property type="molecule type" value="Genomic_DNA"/>
</dbReference>
<evidence type="ECO:0000256" key="1">
    <source>
        <dbReference type="SAM" id="MobiDB-lite"/>
    </source>
</evidence>
<accession>A0A4S4L045</accession>
<reference evidence="2 3" key="1">
    <citation type="submission" date="2019-02" db="EMBL/GenBank/DDBJ databases">
        <title>Genome sequencing of the rare red list fungi Bondarzewia mesenterica.</title>
        <authorList>
            <person name="Buettner E."/>
            <person name="Kellner H."/>
        </authorList>
    </citation>
    <scope>NUCLEOTIDE SEQUENCE [LARGE SCALE GENOMIC DNA]</scope>
    <source>
        <strain evidence="2 3">DSM 108281</strain>
    </source>
</reference>
<evidence type="ECO:0000313" key="3">
    <source>
        <dbReference type="Proteomes" id="UP000310158"/>
    </source>
</evidence>
<feature type="non-terminal residue" evidence="2">
    <location>
        <position position="1"/>
    </location>
</feature>
<dbReference type="OrthoDB" id="3349449at2759"/>
<sequence length="83" mass="9108">PEVASSASSTLEEDDLVALSKSMSQLEVSPSTGVHGRWNGQSSDHAQRRSLDWMQEEPAKKRTVISEVRCAALPVWDPARPGY</sequence>
<evidence type="ECO:0000313" key="2">
    <source>
        <dbReference type="EMBL" id="THH04387.1"/>
    </source>
</evidence>
<comment type="caution">
    <text evidence="2">The sequence shown here is derived from an EMBL/GenBank/DDBJ whole genome shotgun (WGS) entry which is preliminary data.</text>
</comment>
<dbReference type="AlphaFoldDB" id="A0A4S4L045"/>
<protein>
    <submittedName>
        <fullName evidence="2">Uncharacterized protein</fullName>
    </submittedName>
</protein>
<feature type="region of interest" description="Disordered" evidence="1">
    <location>
        <begin position="23"/>
        <end position="56"/>
    </location>
</feature>